<dbReference type="Proteomes" id="UP000717328">
    <property type="component" value="Unassembled WGS sequence"/>
</dbReference>
<accession>A0A9P7K1F8</accession>
<protein>
    <submittedName>
        <fullName evidence="2">Uncharacterized protein</fullName>
    </submittedName>
</protein>
<evidence type="ECO:0000313" key="2">
    <source>
        <dbReference type="EMBL" id="KAG5634196.1"/>
    </source>
</evidence>
<reference evidence="2" key="2">
    <citation type="submission" date="2021-10" db="EMBL/GenBank/DDBJ databases">
        <title>Phylogenomics reveals ancestral predisposition of the termite-cultivated fungus Termitomyces towards a domesticated lifestyle.</title>
        <authorList>
            <person name="Auxier B."/>
            <person name="Grum-Grzhimaylo A."/>
            <person name="Cardenas M.E."/>
            <person name="Lodge J.D."/>
            <person name="Laessoe T."/>
            <person name="Pedersen O."/>
            <person name="Smith M.E."/>
            <person name="Kuyper T.W."/>
            <person name="Franco-Molano E.A."/>
            <person name="Baroni T.J."/>
            <person name="Aanen D.K."/>
        </authorList>
    </citation>
    <scope>NUCLEOTIDE SEQUENCE</scope>
    <source>
        <strain evidence="2">D49</strain>
    </source>
</reference>
<feature type="compositionally biased region" description="Polar residues" evidence="1">
    <location>
        <begin position="8"/>
        <end position="17"/>
    </location>
</feature>
<organism evidence="2 3">
    <name type="scientific">Sphagnurus paluster</name>
    <dbReference type="NCBI Taxonomy" id="117069"/>
    <lineage>
        <taxon>Eukaryota</taxon>
        <taxon>Fungi</taxon>
        <taxon>Dikarya</taxon>
        <taxon>Basidiomycota</taxon>
        <taxon>Agaricomycotina</taxon>
        <taxon>Agaricomycetes</taxon>
        <taxon>Agaricomycetidae</taxon>
        <taxon>Agaricales</taxon>
        <taxon>Tricholomatineae</taxon>
        <taxon>Lyophyllaceae</taxon>
        <taxon>Sphagnurus</taxon>
    </lineage>
</organism>
<name>A0A9P7K1F8_9AGAR</name>
<feature type="region of interest" description="Disordered" evidence="1">
    <location>
        <begin position="1"/>
        <end position="26"/>
    </location>
</feature>
<proteinExistence type="predicted"/>
<dbReference type="AlphaFoldDB" id="A0A9P7K1F8"/>
<sequence>MGPEFPTSKDTFGSQTPMPALGEISSSTPAWDHSSLTLVCTPLLSALAQDPSSSYSSSLSFLWDPSRQIPSTWSERGAGASFWNAASTTPTLSGYNDVVDPPALVTLCAPVPPAHILLNPWLENVKV</sequence>
<dbReference type="EMBL" id="JABCKI010006566">
    <property type="protein sequence ID" value="KAG5634196.1"/>
    <property type="molecule type" value="Genomic_DNA"/>
</dbReference>
<comment type="caution">
    <text evidence="2">The sequence shown here is derived from an EMBL/GenBank/DDBJ whole genome shotgun (WGS) entry which is preliminary data.</text>
</comment>
<evidence type="ECO:0000256" key="1">
    <source>
        <dbReference type="SAM" id="MobiDB-lite"/>
    </source>
</evidence>
<gene>
    <name evidence="2" type="ORF">H0H81_002975</name>
</gene>
<keyword evidence="3" id="KW-1185">Reference proteome</keyword>
<evidence type="ECO:0000313" key="3">
    <source>
        <dbReference type="Proteomes" id="UP000717328"/>
    </source>
</evidence>
<reference evidence="2" key="1">
    <citation type="submission" date="2021-02" db="EMBL/GenBank/DDBJ databases">
        <authorList>
            <person name="Nieuwenhuis M."/>
            <person name="Van De Peppel L.J.J."/>
        </authorList>
    </citation>
    <scope>NUCLEOTIDE SEQUENCE</scope>
    <source>
        <strain evidence="2">D49</strain>
    </source>
</reference>